<organism evidence="1 2">
    <name type="scientific">Curvularia clavata</name>
    <dbReference type="NCBI Taxonomy" id="95742"/>
    <lineage>
        <taxon>Eukaryota</taxon>
        <taxon>Fungi</taxon>
        <taxon>Dikarya</taxon>
        <taxon>Ascomycota</taxon>
        <taxon>Pezizomycotina</taxon>
        <taxon>Dothideomycetes</taxon>
        <taxon>Pleosporomycetidae</taxon>
        <taxon>Pleosporales</taxon>
        <taxon>Pleosporineae</taxon>
        <taxon>Pleosporaceae</taxon>
        <taxon>Curvularia</taxon>
    </lineage>
</organism>
<name>A0A9Q9DVX9_CURCL</name>
<protein>
    <submittedName>
        <fullName evidence="1">Uncharacterized protein</fullName>
    </submittedName>
</protein>
<sequence length="116" mass="12796">MPRQPAMDKADLAAYMTVRILGSFPNLIHAINKWQTANPDKQPIIGHQCEWGEALGGSNPVIAQALQSDDNLWASFLWDIAKNACRGSAKIDFTLRQARSMVGQQTTISRPNPASY</sequence>
<dbReference type="VEuPathDB" id="FungiDB:yc1106_07669"/>
<dbReference type="Proteomes" id="UP001056012">
    <property type="component" value="Chromosome 6"/>
</dbReference>
<gene>
    <name evidence="1" type="ORF">yc1106_07669</name>
</gene>
<keyword evidence="2" id="KW-1185">Reference proteome</keyword>
<dbReference type="AlphaFoldDB" id="A0A9Q9DVX9"/>
<reference evidence="1" key="1">
    <citation type="submission" date="2021-12" db="EMBL/GenBank/DDBJ databases">
        <title>Curvularia clavata genome.</title>
        <authorList>
            <person name="Cao Y."/>
        </authorList>
    </citation>
    <scope>NUCLEOTIDE SEQUENCE</scope>
    <source>
        <strain evidence="1">Yc1106</strain>
    </source>
</reference>
<evidence type="ECO:0000313" key="2">
    <source>
        <dbReference type="Proteomes" id="UP001056012"/>
    </source>
</evidence>
<proteinExistence type="predicted"/>
<dbReference type="EMBL" id="CP089279">
    <property type="protein sequence ID" value="USP80395.1"/>
    <property type="molecule type" value="Genomic_DNA"/>
</dbReference>
<evidence type="ECO:0000313" key="1">
    <source>
        <dbReference type="EMBL" id="USP80395.1"/>
    </source>
</evidence>
<accession>A0A9Q9DVX9</accession>